<dbReference type="EMBL" id="SSOP01000062">
    <property type="protein sequence ID" value="KAB5592499.1"/>
    <property type="molecule type" value="Genomic_DNA"/>
</dbReference>
<feature type="region of interest" description="Disordered" evidence="6">
    <location>
        <begin position="84"/>
        <end position="161"/>
    </location>
</feature>
<dbReference type="SMART" id="SM00220">
    <property type="entry name" value="S_TKc"/>
    <property type="match status" value="1"/>
</dbReference>
<dbReference type="GO" id="GO:0005634">
    <property type="term" value="C:nucleus"/>
    <property type="evidence" value="ECO:0007669"/>
    <property type="project" value="TreeGrafter"/>
</dbReference>
<feature type="compositionally biased region" description="Low complexity" evidence="6">
    <location>
        <begin position="111"/>
        <end position="126"/>
    </location>
</feature>
<keyword evidence="2" id="KW-0808">Transferase</keyword>
<accession>A0A5N5QLF5</accession>
<feature type="compositionally biased region" description="Low complexity" evidence="6">
    <location>
        <begin position="92"/>
        <end position="101"/>
    </location>
</feature>
<feature type="domain" description="Protein kinase" evidence="7">
    <location>
        <begin position="260"/>
        <end position="614"/>
    </location>
</feature>
<dbReference type="SUPFAM" id="SSF56112">
    <property type="entry name" value="Protein kinase-like (PK-like)"/>
    <property type="match status" value="1"/>
</dbReference>
<dbReference type="GO" id="GO:0043484">
    <property type="term" value="P:regulation of RNA splicing"/>
    <property type="evidence" value="ECO:0007669"/>
    <property type="project" value="TreeGrafter"/>
</dbReference>
<dbReference type="PANTHER" id="PTHR45646">
    <property type="entry name" value="SERINE/THREONINE-PROTEIN KINASE DOA-RELATED"/>
    <property type="match status" value="1"/>
</dbReference>
<dbReference type="Proteomes" id="UP000383932">
    <property type="component" value="Unassembled WGS sequence"/>
</dbReference>
<dbReference type="PROSITE" id="PS50011">
    <property type="entry name" value="PROTEIN_KINASE_DOM"/>
    <property type="match status" value="1"/>
</dbReference>
<gene>
    <name evidence="8" type="ORF">CTheo_4031</name>
</gene>
<keyword evidence="3" id="KW-0547">Nucleotide-binding</keyword>
<protein>
    <submittedName>
        <fullName evidence="8">Serine/Threonine kinase</fullName>
    </submittedName>
</protein>
<dbReference type="Gene3D" id="3.30.200.20">
    <property type="entry name" value="Phosphorylase Kinase, domain 1"/>
    <property type="match status" value="1"/>
</dbReference>
<proteinExistence type="predicted"/>
<dbReference type="InterPro" id="IPR011009">
    <property type="entry name" value="Kinase-like_dom_sf"/>
</dbReference>
<evidence type="ECO:0000256" key="3">
    <source>
        <dbReference type="ARBA" id="ARBA00022741"/>
    </source>
</evidence>
<keyword evidence="4 8" id="KW-0418">Kinase</keyword>
<comment type="caution">
    <text evidence="8">The sequence shown here is derived from an EMBL/GenBank/DDBJ whole genome shotgun (WGS) entry which is preliminary data.</text>
</comment>
<evidence type="ECO:0000256" key="5">
    <source>
        <dbReference type="ARBA" id="ARBA00022840"/>
    </source>
</evidence>
<dbReference type="AlphaFoldDB" id="A0A5N5QLF5"/>
<dbReference type="InterPro" id="IPR000719">
    <property type="entry name" value="Prot_kinase_dom"/>
</dbReference>
<name>A0A5N5QLF5_9AGAM</name>
<evidence type="ECO:0000313" key="8">
    <source>
        <dbReference type="EMBL" id="KAB5592499.1"/>
    </source>
</evidence>
<keyword evidence="9" id="KW-1185">Reference proteome</keyword>
<dbReference type="GO" id="GO:0005524">
    <property type="term" value="F:ATP binding"/>
    <property type="evidence" value="ECO:0007669"/>
    <property type="project" value="UniProtKB-KW"/>
</dbReference>
<dbReference type="PANTHER" id="PTHR45646:SF11">
    <property type="entry name" value="SERINE_THREONINE-PROTEIN KINASE DOA"/>
    <property type="match status" value="1"/>
</dbReference>
<feature type="compositionally biased region" description="Basic and acidic residues" evidence="6">
    <location>
        <begin position="36"/>
        <end position="46"/>
    </location>
</feature>
<dbReference type="CDD" id="cd14134">
    <property type="entry name" value="PKc_CLK"/>
    <property type="match status" value="1"/>
</dbReference>
<dbReference type="Gene3D" id="1.10.510.10">
    <property type="entry name" value="Transferase(Phosphotransferase) domain 1"/>
    <property type="match status" value="1"/>
</dbReference>
<evidence type="ECO:0000259" key="7">
    <source>
        <dbReference type="PROSITE" id="PS50011"/>
    </source>
</evidence>
<organism evidence="8 9">
    <name type="scientific">Ceratobasidium theobromae</name>
    <dbReference type="NCBI Taxonomy" id="1582974"/>
    <lineage>
        <taxon>Eukaryota</taxon>
        <taxon>Fungi</taxon>
        <taxon>Dikarya</taxon>
        <taxon>Basidiomycota</taxon>
        <taxon>Agaricomycotina</taxon>
        <taxon>Agaricomycetes</taxon>
        <taxon>Cantharellales</taxon>
        <taxon>Ceratobasidiaceae</taxon>
        <taxon>Ceratobasidium</taxon>
    </lineage>
</organism>
<evidence type="ECO:0000256" key="4">
    <source>
        <dbReference type="ARBA" id="ARBA00022777"/>
    </source>
</evidence>
<dbReference type="InterPro" id="IPR051175">
    <property type="entry name" value="CLK_kinases"/>
</dbReference>
<reference evidence="8 9" key="1">
    <citation type="journal article" date="2019" name="Fungal Biol. Biotechnol.">
        <title>Draft genome sequence of fastidious pathogen Ceratobasidium theobromae, which causes vascular-streak dieback in Theobroma cacao.</title>
        <authorList>
            <person name="Ali S.S."/>
            <person name="Asman A."/>
            <person name="Shao J."/>
            <person name="Firmansyah A.P."/>
            <person name="Susilo A.W."/>
            <person name="Rosmana A."/>
            <person name="McMahon P."/>
            <person name="Junaid M."/>
            <person name="Guest D."/>
            <person name="Kheng T.Y."/>
            <person name="Meinhardt L.W."/>
            <person name="Bailey B.A."/>
        </authorList>
    </citation>
    <scope>NUCLEOTIDE SEQUENCE [LARGE SCALE GENOMIC DNA]</scope>
    <source>
        <strain evidence="8 9">CT2</strain>
    </source>
</reference>
<dbReference type="GO" id="GO:0004674">
    <property type="term" value="F:protein serine/threonine kinase activity"/>
    <property type="evidence" value="ECO:0007669"/>
    <property type="project" value="UniProtKB-KW"/>
</dbReference>
<evidence type="ECO:0000256" key="6">
    <source>
        <dbReference type="SAM" id="MobiDB-lite"/>
    </source>
</evidence>
<evidence type="ECO:0000256" key="2">
    <source>
        <dbReference type="ARBA" id="ARBA00022679"/>
    </source>
</evidence>
<feature type="region of interest" description="Disordered" evidence="6">
    <location>
        <begin position="1"/>
        <end position="46"/>
    </location>
</feature>
<sequence length="622" mass="69278">MASYRSSYTSMLPAPQAQPATRKRKRPAPNVAFHSVIEDDGRGHQREVVVIEDTPPPAPSPAHTPMIAPFPQPAYLTRYAMAQQAYPPPPSSHASSTSLAPAPLPPRRTRAQAQAAAASAATSPLVPLAPPAPKRRKKDSTQTQTQTPLGSAYESSLAPSLSVPSAGPSSAAYARKAIASKAYQNGFSAGTTSIKQWPVAQIPSSAESVREVGLIFPIFTSIHPAQSYSSQVSTRPQSTVCDDKEGHYIIKQDDIIHNRYRVVRLLGQGTFGKVVEAIDMAHPLYSGTGSRGHLRPNTDYPPNAGRVAIKIIRAVPKYRDASKIEIRVLKRLKESDPQNLRRVSATQPLRHLTLVSRNCIHYLETFDHRNHICIVTQLLGQCLYDFLKENQFTPFPRRHIQDFARSLLDSVAYLKPENILLVDSSYDTRPMPLGMGRRGQSRHVLRNTSIRLIDFGSATFSDEYHSTVVCTRHYRAPEIILGLGWSYPCDAFSLGCILVELYTGVALFQTHDNLEHLAMMEKVMGKLPERLCKQGQRYKPEFFTTSKGAIKLNFPNRSVSAQSKKEVKEVKSLHQIIPNTDAINQDFLDLVQKLLHPDPNSRITVRDALKHRYFTHNVPIDW</sequence>
<dbReference type="Pfam" id="PF00069">
    <property type="entry name" value="Pkinase"/>
    <property type="match status" value="1"/>
</dbReference>
<evidence type="ECO:0000256" key="1">
    <source>
        <dbReference type="ARBA" id="ARBA00022527"/>
    </source>
</evidence>
<dbReference type="OrthoDB" id="283111at2759"/>
<keyword evidence="5" id="KW-0067">ATP-binding</keyword>
<feature type="compositionally biased region" description="Polar residues" evidence="6">
    <location>
        <begin position="1"/>
        <end position="10"/>
    </location>
</feature>
<evidence type="ECO:0000313" key="9">
    <source>
        <dbReference type="Proteomes" id="UP000383932"/>
    </source>
</evidence>
<keyword evidence="1" id="KW-0723">Serine/threonine-protein kinase</keyword>